<dbReference type="Pfam" id="PF12796">
    <property type="entry name" value="Ank_2"/>
    <property type="match status" value="1"/>
</dbReference>
<dbReference type="PANTHER" id="PTHR24171">
    <property type="entry name" value="ANKYRIN REPEAT DOMAIN-CONTAINING PROTEIN 39-RELATED"/>
    <property type="match status" value="1"/>
</dbReference>
<dbReference type="SUPFAM" id="SSF48403">
    <property type="entry name" value="Ankyrin repeat"/>
    <property type="match status" value="1"/>
</dbReference>
<proteinExistence type="predicted"/>
<evidence type="ECO:0000256" key="4">
    <source>
        <dbReference type="SAM" id="MobiDB-lite"/>
    </source>
</evidence>
<dbReference type="PROSITE" id="PS50297">
    <property type="entry name" value="ANK_REP_REGION"/>
    <property type="match status" value="2"/>
</dbReference>
<protein>
    <submittedName>
        <fullName evidence="5">Uncharacterized protein</fullName>
    </submittedName>
</protein>
<feature type="region of interest" description="Disordered" evidence="4">
    <location>
        <begin position="238"/>
        <end position="283"/>
    </location>
</feature>
<accession>A0ABY6UBB5</accession>
<sequence>MRVSDDHSLFAWSCSDNHSSLLARSPDAFRDSGDIVPHQPDDEARAGPYISNSGIHLELDLSPDEAKSPLYYTSEYGYDSIVRLLVEKGANVTSQYEEQRSPLLYAILGNHVRIALELIACGASPHSSDNKGKSPLSHVSEREQYDLAELLVDNGAEIDNKDHFHKTSLAYAARELEVETIRVLLKHGAGIEAVGGESAMSLALDETHPDIVRAFNNHSAMRPKAEDCIIRKRLQGDKVDGRKSTEKTRDAVHGVTSHRKQLKPEPKPERAHHRSKLRHGKVP</sequence>
<evidence type="ECO:0000313" key="5">
    <source>
        <dbReference type="EMBL" id="VUC28295.1"/>
    </source>
</evidence>
<evidence type="ECO:0000256" key="3">
    <source>
        <dbReference type="PROSITE-ProRule" id="PRU00023"/>
    </source>
</evidence>
<keyword evidence="6" id="KW-1185">Reference proteome</keyword>
<dbReference type="PANTHER" id="PTHR24171:SF9">
    <property type="entry name" value="ANKYRIN REPEAT DOMAIN-CONTAINING PROTEIN 39"/>
    <property type="match status" value="1"/>
</dbReference>
<reference evidence="5 6" key="1">
    <citation type="submission" date="2019-06" db="EMBL/GenBank/DDBJ databases">
        <authorList>
            <person name="Broberg M."/>
        </authorList>
    </citation>
    <scope>NUCLEOTIDE SEQUENCE [LARGE SCALE GENOMIC DNA]</scope>
</reference>
<dbReference type="SMART" id="SM00248">
    <property type="entry name" value="ANK"/>
    <property type="match status" value="5"/>
</dbReference>
<evidence type="ECO:0000313" key="6">
    <source>
        <dbReference type="Proteomes" id="UP000766486"/>
    </source>
</evidence>
<comment type="caution">
    <text evidence="5">The sequence shown here is derived from an EMBL/GenBank/DDBJ whole genome shotgun (WGS) entry which is preliminary data.</text>
</comment>
<dbReference type="InterPro" id="IPR036770">
    <property type="entry name" value="Ankyrin_rpt-contain_sf"/>
</dbReference>
<name>A0ABY6UBB5_BIOOC</name>
<gene>
    <name evidence="5" type="ORF">CLO192961_LOCUS230503</name>
</gene>
<keyword evidence="2 3" id="KW-0040">ANK repeat</keyword>
<feature type="repeat" description="ANK" evidence="3">
    <location>
        <begin position="65"/>
        <end position="97"/>
    </location>
</feature>
<dbReference type="Proteomes" id="UP000766486">
    <property type="component" value="Unassembled WGS sequence"/>
</dbReference>
<keyword evidence="1" id="KW-0677">Repeat</keyword>
<feature type="compositionally biased region" description="Basic and acidic residues" evidence="4">
    <location>
        <begin position="238"/>
        <end position="252"/>
    </location>
</feature>
<dbReference type="PROSITE" id="PS50088">
    <property type="entry name" value="ANK_REPEAT"/>
    <property type="match status" value="2"/>
</dbReference>
<feature type="compositionally biased region" description="Basic residues" evidence="4">
    <location>
        <begin position="270"/>
        <end position="283"/>
    </location>
</feature>
<dbReference type="Gene3D" id="1.25.40.20">
    <property type="entry name" value="Ankyrin repeat-containing domain"/>
    <property type="match status" value="1"/>
</dbReference>
<organism evidence="5 6">
    <name type="scientific">Bionectria ochroleuca</name>
    <name type="common">Gliocladium roseum</name>
    <dbReference type="NCBI Taxonomy" id="29856"/>
    <lineage>
        <taxon>Eukaryota</taxon>
        <taxon>Fungi</taxon>
        <taxon>Dikarya</taxon>
        <taxon>Ascomycota</taxon>
        <taxon>Pezizomycotina</taxon>
        <taxon>Sordariomycetes</taxon>
        <taxon>Hypocreomycetidae</taxon>
        <taxon>Hypocreales</taxon>
        <taxon>Bionectriaceae</taxon>
        <taxon>Clonostachys</taxon>
    </lineage>
</organism>
<dbReference type="InterPro" id="IPR002110">
    <property type="entry name" value="Ankyrin_rpt"/>
</dbReference>
<evidence type="ECO:0000256" key="2">
    <source>
        <dbReference type="ARBA" id="ARBA00023043"/>
    </source>
</evidence>
<feature type="repeat" description="ANK" evidence="3">
    <location>
        <begin position="131"/>
        <end position="163"/>
    </location>
</feature>
<evidence type="ECO:0000256" key="1">
    <source>
        <dbReference type="ARBA" id="ARBA00022737"/>
    </source>
</evidence>
<dbReference type="EMBL" id="CABFNS010000784">
    <property type="protein sequence ID" value="VUC28295.1"/>
    <property type="molecule type" value="Genomic_DNA"/>
</dbReference>